<evidence type="ECO:0000256" key="2">
    <source>
        <dbReference type="SAM" id="SignalP"/>
    </source>
</evidence>
<dbReference type="AlphaFoldDB" id="A0A9P9HA04"/>
<keyword evidence="2" id="KW-0732">Signal</keyword>
<evidence type="ECO:0000313" key="5">
    <source>
        <dbReference type="Proteomes" id="UP000720189"/>
    </source>
</evidence>
<dbReference type="OrthoDB" id="1193027at2759"/>
<evidence type="ECO:0000259" key="3">
    <source>
        <dbReference type="PROSITE" id="PS51782"/>
    </source>
</evidence>
<keyword evidence="5" id="KW-1185">Reference proteome</keyword>
<gene>
    <name evidence="4" type="ORF">BKA55DRAFT_689199</name>
</gene>
<dbReference type="GeneID" id="70229276"/>
<evidence type="ECO:0000313" key="4">
    <source>
        <dbReference type="EMBL" id="KAH7253698.1"/>
    </source>
</evidence>
<dbReference type="InterPro" id="IPR018392">
    <property type="entry name" value="LysM"/>
</dbReference>
<protein>
    <recommendedName>
        <fullName evidence="3">LysM domain-containing protein</fullName>
    </recommendedName>
</protein>
<name>A0A9P9HA04_FUSRE</name>
<organism evidence="4 5">
    <name type="scientific">Fusarium redolens</name>
    <dbReference type="NCBI Taxonomy" id="48865"/>
    <lineage>
        <taxon>Eukaryota</taxon>
        <taxon>Fungi</taxon>
        <taxon>Dikarya</taxon>
        <taxon>Ascomycota</taxon>
        <taxon>Pezizomycotina</taxon>
        <taxon>Sordariomycetes</taxon>
        <taxon>Hypocreomycetidae</taxon>
        <taxon>Hypocreales</taxon>
        <taxon>Nectriaceae</taxon>
        <taxon>Fusarium</taxon>
        <taxon>Fusarium redolens species complex</taxon>
    </lineage>
</organism>
<comment type="similarity">
    <text evidence="1">Belongs to the secreted LysM effector family.</text>
</comment>
<dbReference type="CDD" id="cd00118">
    <property type="entry name" value="LysM"/>
    <property type="match status" value="1"/>
</dbReference>
<proteinExistence type="inferred from homology"/>
<dbReference type="Proteomes" id="UP000720189">
    <property type="component" value="Unassembled WGS sequence"/>
</dbReference>
<reference evidence="4" key="1">
    <citation type="journal article" date="2021" name="Nat. Commun.">
        <title>Genetic determinants of endophytism in the Arabidopsis root mycobiome.</title>
        <authorList>
            <person name="Mesny F."/>
            <person name="Miyauchi S."/>
            <person name="Thiergart T."/>
            <person name="Pickel B."/>
            <person name="Atanasova L."/>
            <person name="Karlsson M."/>
            <person name="Huettel B."/>
            <person name="Barry K.W."/>
            <person name="Haridas S."/>
            <person name="Chen C."/>
            <person name="Bauer D."/>
            <person name="Andreopoulos W."/>
            <person name="Pangilinan J."/>
            <person name="LaButti K."/>
            <person name="Riley R."/>
            <person name="Lipzen A."/>
            <person name="Clum A."/>
            <person name="Drula E."/>
            <person name="Henrissat B."/>
            <person name="Kohler A."/>
            <person name="Grigoriev I.V."/>
            <person name="Martin F.M."/>
            <person name="Hacquard S."/>
        </authorList>
    </citation>
    <scope>NUCLEOTIDE SEQUENCE</scope>
    <source>
        <strain evidence="4">MPI-CAGE-AT-0023</strain>
    </source>
</reference>
<dbReference type="RefSeq" id="XP_046049945.1">
    <property type="nucleotide sequence ID" value="XM_046199322.1"/>
</dbReference>
<sequence length="148" mass="16159">MSSSFVRLSLLGLALVNSVISDDECQPSTWKASAMAPGGINCRLSTLTGPHVDSSACDSIIKKYHITLDTFYELNPRLNDDCNTIQPNIRYCVEGFPEPLRAYNGLCGPDHGNATCVGTDRQCCNKKTWTCGDTADDCTINCYEGNCY</sequence>
<dbReference type="InterPro" id="IPR036779">
    <property type="entry name" value="LysM_dom_sf"/>
</dbReference>
<dbReference type="PROSITE" id="PS51782">
    <property type="entry name" value="LYSM"/>
    <property type="match status" value="1"/>
</dbReference>
<feature type="domain" description="LysM" evidence="3">
    <location>
        <begin position="47"/>
        <end position="93"/>
    </location>
</feature>
<dbReference type="EMBL" id="JAGMUX010000007">
    <property type="protein sequence ID" value="KAH7253698.1"/>
    <property type="molecule type" value="Genomic_DNA"/>
</dbReference>
<feature type="signal peptide" evidence="2">
    <location>
        <begin position="1"/>
        <end position="21"/>
    </location>
</feature>
<comment type="caution">
    <text evidence="4">The sequence shown here is derived from an EMBL/GenBank/DDBJ whole genome shotgun (WGS) entry which is preliminary data.</text>
</comment>
<accession>A0A9P9HA04</accession>
<feature type="chain" id="PRO_5040394456" description="LysM domain-containing protein" evidence="2">
    <location>
        <begin position="22"/>
        <end position="148"/>
    </location>
</feature>
<evidence type="ECO:0000256" key="1">
    <source>
        <dbReference type="ARBA" id="ARBA00044955"/>
    </source>
</evidence>
<dbReference type="Gene3D" id="3.10.350.10">
    <property type="entry name" value="LysM domain"/>
    <property type="match status" value="1"/>
</dbReference>